<dbReference type="WBParaSite" id="ASIM_0000709401-mRNA-1">
    <property type="protein sequence ID" value="ASIM_0000709401-mRNA-1"/>
    <property type="gene ID" value="ASIM_0000709401"/>
</dbReference>
<dbReference type="AlphaFoldDB" id="A0A0M3JHI0"/>
<proteinExistence type="predicted"/>
<reference evidence="1" key="1">
    <citation type="submission" date="2017-02" db="UniProtKB">
        <authorList>
            <consortium name="WormBaseParasite"/>
        </authorList>
    </citation>
    <scope>IDENTIFICATION</scope>
</reference>
<name>A0A0M3JHI0_ANISI</name>
<accession>A0A0M3JHI0</accession>
<evidence type="ECO:0000313" key="1">
    <source>
        <dbReference type="WBParaSite" id="ASIM_0000709401-mRNA-1"/>
    </source>
</evidence>
<organism evidence="1">
    <name type="scientific">Anisakis simplex</name>
    <name type="common">Herring worm</name>
    <dbReference type="NCBI Taxonomy" id="6269"/>
    <lineage>
        <taxon>Eukaryota</taxon>
        <taxon>Metazoa</taxon>
        <taxon>Ecdysozoa</taxon>
        <taxon>Nematoda</taxon>
        <taxon>Chromadorea</taxon>
        <taxon>Rhabditida</taxon>
        <taxon>Spirurina</taxon>
        <taxon>Ascaridomorpha</taxon>
        <taxon>Ascaridoidea</taxon>
        <taxon>Anisakidae</taxon>
        <taxon>Anisakis</taxon>
        <taxon>Anisakis simplex complex</taxon>
    </lineage>
</organism>
<protein>
    <submittedName>
        <fullName evidence="1">Fe-S cluster assembly protein SufD</fullName>
    </submittedName>
</protein>
<sequence>LPPHLIRQFAVDYVYLADVFEDLGTAKLAEFDEMRQTFADLGYIKDQS</sequence>